<dbReference type="PROSITE" id="PS00799">
    <property type="entry name" value="GRANULINS"/>
    <property type="match status" value="21"/>
</dbReference>
<dbReference type="PANTHER" id="PTHR12274">
    <property type="entry name" value="GRANULIN"/>
    <property type="match status" value="1"/>
</dbReference>
<feature type="chain" id="PRO_5042070933" description="Granulins domain-containing protein" evidence="5">
    <location>
        <begin position="18"/>
        <end position="1877"/>
    </location>
</feature>
<feature type="domain" description="Granulins" evidence="6">
    <location>
        <begin position="520"/>
        <end position="533"/>
    </location>
</feature>
<feature type="domain" description="Granulins" evidence="6">
    <location>
        <begin position="185"/>
        <end position="198"/>
    </location>
</feature>
<dbReference type="InterPro" id="IPR037277">
    <property type="entry name" value="Granulin_sf"/>
</dbReference>
<feature type="domain" description="Granulins" evidence="6">
    <location>
        <begin position="280"/>
        <end position="293"/>
    </location>
</feature>
<keyword evidence="4" id="KW-1015">Disulfide bond</keyword>
<feature type="domain" description="Granulins" evidence="6">
    <location>
        <begin position="1160"/>
        <end position="1173"/>
    </location>
</feature>
<comment type="similarity">
    <text evidence="2">Belongs to the granulin family.</text>
</comment>
<feature type="domain" description="Granulins" evidence="6">
    <location>
        <begin position="920"/>
        <end position="933"/>
    </location>
</feature>
<keyword evidence="8" id="KW-1185">Reference proteome</keyword>
<dbReference type="PANTHER" id="PTHR12274:SF3">
    <property type="entry name" value="PROGRANULIN"/>
    <property type="match status" value="1"/>
</dbReference>
<evidence type="ECO:0000259" key="6">
    <source>
        <dbReference type="PROSITE" id="PS00799"/>
    </source>
</evidence>
<dbReference type="InterPro" id="IPR039036">
    <property type="entry name" value="Granulin_fam"/>
</dbReference>
<proteinExistence type="inferred from homology"/>
<dbReference type="GO" id="GO:0005576">
    <property type="term" value="C:extracellular region"/>
    <property type="evidence" value="ECO:0007669"/>
    <property type="project" value="UniProtKB-SubCell"/>
</dbReference>
<feature type="domain" description="Granulins" evidence="6">
    <location>
        <begin position="840"/>
        <end position="853"/>
    </location>
</feature>
<protein>
    <recommendedName>
        <fullName evidence="6">Granulins domain-containing protein</fullName>
    </recommendedName>
</protein>
<dbReference type="FunFam" id="2.10.25.160:FF:000001">
    <property type="entry name" value="Granulin precursor"/>
    <property type="match status" value="15"/>
</dbReference>
<evidence type="ECO:0000256" key="1">
    <source>
        <dbReference type="ARBA" id="ARBA00004613"/>
    </source>
</evidence>
<reference evidence="7" key="1">
    <citation type="journal article" date="2021" name="Genome Biol. Evol.">
        <title>A High-Quality Reference Genome for a Parasitic Bivalve with Doubly Uniparental Inheritance (Bivalvia: Unionida).</title>
        <authorList>
            <person name="Smith C.H."/>
        </authorList>
    </citation>
    <scope>NUCLEOTIDE SEQUENCE</scope>
    <source>
        <strain evidence="7">CHS0354</strain>
    </source>
</reference>
<reference evidence="7" key="3">
    <citation type="submission" date="2023-05" db="EMBL/GenBank/DDBJ databases">
        <authorList>
            <person name="Smith C.H."/>
        </authorList>
    </citation>
    <scope>NUCLEOTIDE SEQUENCE</scope>
    <source>
        <strain evidence="7">CHS0354</strain>
        <tissue evidence="7">Mantle</tissue>
    </source>
</reference>
<gene>
    <name evidence="7" type="ORF">CHS0354_026234</name>
</gene>
<feature type="domain" description="Granulins" evidence="6">
    <location>
        <begin position="1480"/>
        <end position="1493"/>
    </location>
</feature>
<evidence type="ECO:0000313" key="7">
    <source>
        <dbReference type="EMBL" id="KAK3609313.1"/>
    </source>
</evidence>
<feature type="domain" description="Granulins" evidence="6">
    <location>
        <begin position="760"/>
        <end position="773"/>
    </location>
</feature>
<feature type="domain" description="Granulins" evidence="6">
    <location>
        <begin position="1240"/>
        <end position="1253"/>
    </location>
</feature>
<feature type="domain" description="Granulins" evidence="6">
    <location>
        <begin position="680"/>
        <end position="693"/>
    </location>
</feature>
<evidence type="ECO:0000256" key="3">
    <source>
        <dbReference type="ARBA" id="ARBA00022525"/>
    </source>
</evidence>
<comment type="caution">
    <text evidence="7">The sequence shown here is derived from an EMBL/GenBank/DDBJ whole genome shotgun (WGS) entry which is preliminary data.</text>
</comment>
<feature type="domain" description="Granulins" evidence="6">
    <location>
        <begin position="1559"/>
        <end position="1572"/>
    </location>
</feature>
<dbReference type="Proteomes" id="UP001195483">
    <property type="component" value="Unassembled WGS sequence"/>
</dbReference>
<dbReference type="SUPFAM" id="SSF57277">
    <property type="entry name" value="Granulin repeat"/>
    <property type="match status" value="19"/>
</dbReference>
<feature type="domain" description="Granulins" evidence="6">
    <location>
        <begin position="1000"/>
        <end position="1013"/>
    </location>
</feature>
<feature type="domain" description="Granulins" evidence="6">
    <location>
        <begin position="360"/>
        <end position="373"/>
    </location>
</feature>
<dbReference type="EMBL" id="JAEAOA010001570">
    <property type="protein sequence ID" value="KAK3609313.1"/>
    <property type="molecule type" value="Genomic_DNA"/>
</dbReference>
<evidence type="ECO:0000256" key="2">
    <source>
        <dbReference type="ARBA" id="ARBA00010093"/>
    </source>
</evidence>
<evidence type="ECO:0000256" key="5">
    <source>
        <dbReference type="SAM" id="SignalP"/>
    </source>
</evidence>
<feature type="domain" description="Granulins" evidence="6">
    <location>
        <begin position="1742"/>
        <end position="1755"/>
    </location>
</feature>
<feature type="domain" description="Granulins" evidence="6">
    <location>
        <begin position="1320"/>
        <end position="1333"/>
    </location>
</feature>
<dbReference type="Pfam" id="PF00396">
    <property type="entry name" value="Granulin"/>
    <property type="match status" value="22"/>
</dbReference>
<accession>A0AAE0WBM9</accession>
<feature type="signal peptide" evidence="5">
    <location>
        <begin position="1"/>
        <end position="17"/>
    </location>
</feature>
<name>A0AAE0WBM9_9BIVA</name>
<feature type="domain" description="Granulins" evidence="6">
    <location>
        <begin position="600"/>
        <end position="613"/>
    </location>
</feature>
<dbReference type="Gene3D" id="2.10.25.160">
    <property type="entry name" value="Granulin"/>
    <property type="match status" value="22"/>
</dbReference>
<feature type="domain" description="Granulins" evidence="6">
    <location>
        <begin position="1653"/>
        <end position="1666"/>
    </location>
</feature>
<dbReference type="InterPro" id="IPR000118">
    <property type="entry name" value="Granulin"/>
</dbReference>
<evidence type="ECO:0000313" key="8">
    <source>
        <dbReference type="Proteomes" id="UP001195483"/>
    </source>
</evidence>
<keyword evidence="5" id="KW-0732">Signal</keyword>
<feature type="domain" description="Granulins" evidence="6">
    <location>
        <begin position="1080"/>
        <end position="1093"/>
    </location>
</feature>
<feature type="domain" description="Granulins" evidence="6">
    <location>
        <begin position="1399"/>
        <end position="1412"/>
    </location>
</feature>
<reference evidence="7" key="2">
    <citation type="journal article" date="2021" name="Genome Biol. Evol.">
        <title>Developing a high-quality reference genome for a parasitic bivalve with doubly uniparental inheritance (Bivalvia: Unionida).</title>
        <authorList>
            <person name="Smith C.H."/>
        </authorList>
    </citation>
    <scope>NUCLEOTIDE SEQUENCE</scope>
    <source>
        <strain evidence="7">CHS0354</strain>
        <tissue evidence="7">Mantle</tissue>
    </source>
</reference>
<sequence>MDGLLPLLLLLVGSAVGNKLYFISQKQPSLKQENVQKKIVEKVEFRIKDTSAGTYFQKPLHSRLEKKEQDVICPDGEHFCQEGETCCKGLEGTWACCQSKNAVCCDDHLHCCPQGMNCDSKHKKCVMGSLHMDWMMKHSSKKSEALITDKILCQDSSSECLSKSTCCHLAIGNWGCCNIERGVCCDDHLHCCPEGFRCELKQKKCVRGNFILDMMWNTPAIKTEHLTLRAEITENSSMMNTNLQNIICPDGEHECPSGNTCCQLTSGQWGCCPLEKAVCCSDHLHCCPHGTKCDVSEGKCIQGEIVTDWFEKTPASKKDNLSVASVVCPDGQHACPDGNTCCKLASGEWGCCPLEKAVCCSDHLHCCPHGTKCDVSEGKCIQGEIVTDWFEKTPASKKDNLSVGSVVCPDGQHACPDGNTCCKLASGEWGCCPLEKAVCCSDHLHCCPHGTKCDVSEGKCIQGEIVTDWFGKTPASKKASLSVGSVVCPDGQHECPDGNTCCKLASGEWGCCPLEKAVCCSDHLHCCPHGTKCDVSEGKCIKGEIVTDWFGKTPASKKASLSVGSVLCPDGQHECPDGNTCCKLASGEWGCCPLEKAVCCSDHLHCCPHGTKCDVSEGKCMQGEIVTDWFEKTPASKKASLSVGSVVCPDGQHECPDGNTCCKLASGEWGCCPLEKAVCCSDHLHCCPHGTKCDVSEGKCIQGEIVTDWFEKTPASKKDNLSVASVVCPDGQHACPDGNTCCKLASGEWGCCPLEKAVCCSDHLHCCPHGTKCDVSEGKCIQGEIVTEWFGKTPASKKASLSVGSVVCPDGQHECPDGNTCCKLASGEWGCCPLEKAVCCNDHLHCCPHGTKCDVSEGKCIKGEIVTDWFGKTPASKKASLSVGSVVCPDGQHECPDGNTCCKLASGEWGCCPLEKAVCCSDHLHCCPHGTKCDVSEGKCIQGEIVTDWFEKTPASKKDNLSVGSVVCPDGQHECPDGNTCCKLASGEWGCCPLEKAVCCSDHLHCCPHGTKCDVSEGKCIQGKIVTDWFEKTPASKKASLSVGSVVCPDGQHECPDGNTCCKLASGEWGCCPLEKAVCCSDHLHCCPHGTKCDVSEGKCIQGEIVTDWFEKTPASKKASISVGSVVCPDGQHECPDGNTCCKLASGEWGCCPLEKAVCCSDHLHCCPHGTKCDVSEGKCIQGEIVTDWFEKTPASKKASLSVGSVVCPDGQHECPDGNTCCKLASGEWGCCPLEKAVCCSDHLHCCPHGTKCDVSEGKCIQGEIVTDWFEKTPASKKDSLSVGSVVCQDGQHACPDGNTCCKLASGEWGCCPLEKAVCCSDHLHCCPHGTKCDVSEGKCIQGEIVTDWFEKTPALKNNLLVGSVVCSDGQHECPDGNTCCKLASGEWGCCPLEKAVCCSDHLHCCPHGTKCDVSKGKCIQGNIVTDWFGKRLATLRVELYVQCGQSPFGYYGYCPANNTCCLVAEDVWGCCPLENAVCCNDKLHCCPSGTNCDSTGGICVKEDLKIDWISIESVVYKDKSIQNVVCPGGLYQCPDEYTCCPLSNSQWGCCPSPKAVCCDDHIHCCPHGMACVVAIGKCIVGDSVMDWLANVPAFKRDNILIENGRKRLGVSDVICPDGSCCEDGETCCQMSKSQDRKYKIYGCCPLPDAVCCSDGKHCCPEGTYCDMVRKVCVEEGTKFHFPWFFTHKPMSTPAVMVNSTPSLHLTSVTCPDGSECPIGKSCCGQDIGQLSCCPFSSGVCCLDGLHCCPQDSVCDPVKSMCIAMDTSAQTDWFPVESTKRSSMVVNSVDTSLQGVICPDKKSQCPTGDTCCLLSDQKYGCCPYPKAVCCGDKKYCCPHGYVCDSEPGICRLPGKSTSVAGFLKTLLINTQNRRLGP</sequence>
<organism evidence="7 8">
    <name type="scientific">Potamilus streckersoni</name>
    <dbReference type="NCBI Taxonomy" id="2493646"/>
    <lineage>
        <taxon>Eukaryota</taxon>
        <taxon>Metazoa</taxon>
        <taxon>Spiralia</taxon>
        <taxon>Lophotrochozoa</taxon>
        <taxon>Mollusca</taxon>
        <taxon>Bivalvia</taxon>
        <taxon>Autobranchia</taxon>
        <taxon>Heteroconchia</taxon>
        <taxon>Palaeoheterodonta</taxon>
        <taxon>Unionida</taxon>
        <taxon>Unionoidea</taxon>
        <taxon>Unionidae</taxon>
        <taxon>Ambleminae</taxon>
        <taxon>Lampsilini</taxon>
        <taxon>Potamilus</taxon>
    </lineage>
</organism>
<feature type="domain" description="Granulins" evidence="6">
    <location>
        <begin position="440"/>
        <end position="453"/>
    </location>
</feature>
<keyword evidence="3" id="KW-0964">Secreted</keyword>
<evidence type="ECO:0000256" key="4">
    <source>
        <dbReference type="ARBA" id="ARBA00023157"/>
    </source>
</evidence>
<feature type="domain" description="Granulins" evidence="6">
    <location>
        <begin position="105"/>
        <end position="118"/>
    </location>
</feature>
<dbReference type="SMART" id="SM00277">
    <property type="entry name" value="GRAN"/>
    <property type="match status" value="22"/>
</dbReference>
<comment type="subcellular location">
    <subcellularLocation>
        <location evidence="1">Secreted</location>
    </subcellularLocation>
</comment>